<dbReference type="OrthoDB" id="6596065at2759"/>
<keyword evidence="2" id="KW-1185">Reference proteome</keyword>
<organism evidence="1 2">
    <name type="scientific">Aphis craccivora</name>
    <name type="common">Cowpea aphid</name>
    <dbReference type="NCBI Taxonomy" id="307492"/>
    <lineage>
        <taxon>Eukaryota</taxon>
        <taxon>Metazoa</taxon>
        <taxon>Ecdysozoa</taxon>
        <taxon>Arthropoda</taxon>
        <taxon>Hexapoda</taxon>
        <taxon>Insecta</taxon>
        <taxon>Pterygota</taxon>
        <taxon>Neoptera</taxon>
        <taxon>Paraneoptera</taxon>
        <taxon>Hemiptera</taxon>
        <taxon>Sternorrhyncha</taxon>
        <taxon>Aphidomorpha</taxon>
        <taxon>Aphidoidea</taxon>
        <taxon>Aphididae</taxon>
        <taxon>Aphidini</taxon>
        <taxon>Aphis</taxon>
        <taxon>Aphis</taxon>
    </lineage>
</organism>
<dbReference type="Proteomes" id="UP000478052">
    <property type="component" value="Unassembled WGS sequence"/>
</dbReference>
<name>A0A6G0XLK8_APHCR</name>
<protein>
    <submittedName>
        <fullName evidence="1">Putative nuclease HARBI1</fullName>
    </submittedName>
</protein>
<accession>A0A6G0XLK8</accession>
<dbReference type="EMBL" id="VUJU01007728">
    <property type="protein sequence ID" value="KAF0741253.1"/>
    <property type="molecule type" value="Genomic_DNA"/>
</dbReference>
<evidence type="ECO:0000313" key="1">
    <source>
        <dbReference type="EMBL" id="KAF0741253.1"/>
    </source>
</evidence>
<comment type="caution">
    <text evidence="1">The sequence shown here is derived from an EMBL/GenBank/DDBJ whole genome shotgun (WGS) entry which is preliminary data.</text>
</comment>
<dbReference type="AlphaFoldDB" id="A0A6G0XLK8"/>
<sequence length="106" mass="12675">MSDYDFLSIICAAEVAGELDDSTSHAAKTTRKYWVHPLNQKRDEEDLFENFYSSIRKYPNKFFEYYRMSITSFDELLETMRPHLTKQHTNMRNPICVDQRLTITIR</sequence>
<evidence type="ECO:0000313" key="2">
    <source>
        <dbReference type="Proteomes" id="UP000478052"/>
    </source>
</evidence>
<proteinExistence type="predicted"/>
<gene>
    <name evidence="1" type="ORF">FWK35_00024911</name>
</gene>
<reference evidence="1 2" key="1">
    <citation type="submission" date="2019-08" db="EMBL/GenBank/DDBJ databases">
        <title>Whole genome of Aphis craccivora.</title>
        <authorList>
            <person name="Voronova N.V."/>
            <person name="Shulinski R.S."/>
            <person name="Bandarenka Y.V."/>
            <person name="Zhorov D.G."/>
            <person name="Warner D."/>
        </authorList>
    </citation>
    <scope>NUCLEOTIDE SEQUENCE [LARGE SCALE GENOMIC DNA]</scope>
    <source>
        <strain evidence="1">180601</strain>
        <tissue evidence="1">Whole Body</tissue>
    </source>
</reference>